<organism evidence="2 3">
    <name type="scientific">Neisseria dentiae</name>
    <dbReference type="NCBI Taxonomy" id="194197"/>
    <lineage>
        <taxon>Bacteria</taxon>
        <taxon>Pseudomonadati</taxon>
        <taxon>Pseudomonadota</taxon>
        <taxon>Betaproteobacteria</taxon>
        <taxon>Neisseriales</taxon>
        <taxon>Neisseriaceae</taxon>
        <taxon>Neisseria</taxon>
    </lineage>
</organism>
<dbReference type="PROSITE" id="PS51725">
    <property type="entry name" value="ABM"/>
    <property type="match status" value="1"/>
</dbReference>
<evidence type="ECO:0000313" key="2">
    <source>
        <dbReference type="EMBL" id="OSI18507.1"/>
    </source>
</evidence>
<keyword evidence="2" id="KW-0560">Oxidoreductase</keyword>
<dbReference type="STRING" id="194197.BWD09_01680"/>
<sequence>MQTVKIAATIVVKPEHRQELLGVFQQLVLASRQEAGNLRYDLHQDIENPNRVVFFEIWQSQAAVDEHGQSAHFQNFLKAIEGKTESVDIVLMHDISDNANR</sequence>
<evidence type="ECO:0000313" key="3">
    <source>
        <dbReference type="Proteomes" id="UP000193118"/>
    </source>
</evidence>
<dbReference type="RefSeq" id="WP_085365006.1">
    <property type="nucleotide sequence ID" value="NZ_CAUJPZ010000001.1"/>
</dbReference>
<dbReference type="InterPro" id="IPR050744">
    <property type="entry name" value="AI-2_Isomerase_LsrG"/>
</dbReference>
<dbReference type="PANTHER" id="PTHR33336">
    <property type="entry name" value="QUINOL MONOOXYGENASE YGIN-RELATED"/>
    <property type="match status" value="1"/>
</dbReference>
<dbReference type="GeneID" id="94579927"/>
<dbReference type="InterPro" id="IPR011008">
    <property type="entry name" value="Dimeric_a/b-barrel"/>
</dbReference>
<dbReference type="GO" id="GO:0005829">
    <property type="term" value="C:cytosol"/>
    <property type="evidence" value="ECO:0007669"/>
    <property type="project" value="TreeGrafter"/>
</dbReference>
<evidence type="ECO:0000259" key="1">
    <source>
        <dbReference type="PROSITE" id="PS51725"/>
    </source>
</evidence>
<proteinExistence type="predicted"/>
<dbReference type="EMBL" id="MTBO01000002">
    <property type="protein sequence ID" value="OSI18507.1"/>
    <property type="molecule type" value="Genomic_DNA"/>
</dbReference>
<dbReference type="OrthoDB" id="9812192at2"/>
<keyword evidence="2" id="KW-0503">Monooxygenase</keyword>
<dbReference type="SUPFAM" id="SSF54909">
    <property type="entry name" value="Dimeric alpha+beta barrel"/>
    <property type="match status" value="1"/>
</dbReference>
<dbReference type="InterPro" id="IPR007138">
    <property type="entry name" value="ABM_dom"/>
</dbReference>
<comment type="caution">
    <text evidence="2">The sequence shown here is derived from an EMBL/GenBank/DDBJ whole genome shotgun (WGS) entry which is preliminary data.</text>
</comment>
<accession>A0A1X3DGB0</accession>
<dbReference type="PANTHER" id="PTHR33336:SF3">
    <property type="entry name" value="ABM DOMAIN-CONTAINING PROTEIN"/>
    <property type="match status" value="1"/>
</dbReference>
<dbReference type="Pfam" id="PF03992">
    <property type="entry name" value="ABM"/>
    <property type="match status" value="1"/>
</dbReference>
<dbReference type="AlphaFoldDB" id="A0A1X3DGB0"/>
<keyword evidence="3" id="KW-1185">Reference proteome</keyword>
<dbReference type="Proteomes" id="UP000193118">
    <property type="component" value="Unassembled WGS sequence"/>
</dbReference>
<protein>
    <submittedName>
        <fullName evidence="2">Antibiotic biosynthesis monooxygenase</fullName>
    </submittedName>
</protein>
<dbReference type="GO" id="GO:0004497">
    <property type="term" value="F:monooxygenase activity"/>
    <property type="evidence" value="ECO:0007669"/>
    <property type="project" value="UniProtKB-KW"/>
</dbReference>
<feature type="domain" description="ABM" evidence="1">
    <location>
        <begin position="4"/>
        <end position="92"/>
    </location>
</feature>
<dbReference type="Gene3D" id="3.30.70.100">
    <property type="match status" value="1"/>
</dbReference>
<reference evidence="3" key="1">
    <citation type="submission" date="2017-01" db="EMBL/GenBank/DDBJ databases">
        <authorList>
            <person name="Wolfgang W.J."/>
            <person name="Cole J."/>
            <person name="Wroblewski D."/>
            <person name="Mcginnis J."/>
            <person name="Musser K.A."/>
        </authorList>
    </citation>
    <scope>NUCLEOTIDE SEQUENCE [LARGE SCALE GENOMIC DNA]</scope>
    <source>
        <strain evidence="3">DSM 19151</strain>
    </source>
</reference>
<name>A0A1X3DGB0_9NEIS</name>
<gene>
    <name evidence="2" type="ORF">BWD09_01680</name>
</gene>